<protein>
    <recommendedName>
        <fullName evidence="11">ATP-binding cassette sub-family D member 4</fullName>
    </recommendedName>
</protein>
<evidence type="ECO:0000256" key="1">
    <source>
        <dbReference type="ARBA" id="ARBA00008575"/>
    </source>
</evidence>
<organism evidence="9 10">
    <name type="scientific">Patella caerulea</name>
    <name type="common">Rayed Mediterranean limpet</name>
    <dbReference type="NCBI Taxonomy" id="87958"/>
    <lineage>
        <taxon>Eukaryota</taxon>
        <taxon>Metazoa</taxon>
        <taxon>Spiralia</taxon>
        <taxon>Lophotrochozoa</taxon>
        <taxon>Mollusca</taxon>
        <taxon>Gastropoda</taxon>
        <taxon>Patellogastropoda</taxon>
        <taxon>Patelloidea</taxon>
        <taxon>Patellidae</taxon>
        <taxon>Patella</taxon>
    </lineage>
</organism>
<name>A0AAN8PVM1_PATCE</name>
<dbReference type="InterPro" id="IPR027417">
    <property type="entry name" value="P-loop_NTPase"/>
</dbReference>
<dbReference type="CDD" id="cd03223">
    <property type="entry name" value="ABCD_peroxisomal_ALDP"/>
    <property type="match status" value="1"/>
</dbReference>
<dbReference type="GO" id="GO:0015910">
    <property type="term" value="P:long-chain fatty acid import into peroxisome"/>
    <property type="evidence" value="ECO:0007669"/>
    <property type="project" value="TreeGrafter"/>
</dbReference>
<evidence type="ECO:0000256" key="4">
    <source>
        <dbReference type="ARBA" id="ARBA00022989"/>
    </source>
</evidence>
<dbReference type="GO" id="GO:0042760">
    <property type="term" value="P:very long-chain fatty acid catabolic process"/>
    <property type="evidence" value="ECO:0007669"/>
    <property type="project" value="TreeGrafter"/>
</dbReference>
<keyword evidence="10" id="KW-1185">Reference proteome</keyword>
<dbReference type="Pfam" id="PF00005">
    <property type="entry name" value="ABC_tran"/>
    <property type="match status" value="1"/>
</dbReference>
<dbReference type="GO" id="GO:0016887">
    <property type="term" value="F:ATP hydrolysis activity"/>
    <property type="evidence" value="ECO:0007669"/>
    <property type="project" value="InterPro"/>
</dbReference>
<evidence type="ECO:0000256" key="6">
    <source>
        <dbReference type="SAM" id="Phobius"/>
    </source>
</evidence>
<dbReference type="GO" id="GO:0005524">
    <property type="term" value="F:ATP binding"/>
    <property type="evidence" value="ECO:0007669"/>
    <property type="project" value="InterPro"/>
</dbReference>
<evidence type="ECO:0000313" key="10">
    <source>
        <dbReference type="Proteomes" id="UP001347796"/>
    </source>
</evidence>
<dbReference type="Proteomes" id="UP001347796">
    <property type="component" value="Unassembled WGS sequence"/>
</dbReference>
<dbReference type="GO" id="GO:0005324">
    <property type="term" value="F:long-chain fatty acid transmembrane transporter activity"/>
    <property type="evidence" value="ECO:0007669"/>
    <property type="project" value="TreeGrafter"/>
</dbReference>
<dbReference type="SUPFAM" id="SSF90123">
    <property type="entry name" value="ABC transporter transmembrane region"/>
    <property type="match status" value="1"/>
</dbReference>
<comment type="caution">
    <text evidence="9">The sequence shown here is derived from an EMBL/GenBank/DDBJ whole genome shotgun (WGS) entry which is preliminary data.</text>
</comment>
<dbReference type="GO" id="GO:0140359">
    <property type="term" value="F:ABC-type transporter activity"/>
    <property type="evidence" value="ECO:0007669"/>
    <property type="project" value="InterPro"/>
</dbReference>
<evidence type="ECO:0000256" key="3">
    <source>
        <dbReference type="ARBA" id="ARBA00022692"/>
    </source>
</evidence>
<dbReference type="InterPro" id="IPR011527">
    <property type="entry name" value="ABC1_TM_dom"/>
</dbReference>
<evidence type="ECO:0000256" key="5">
    <source>
        <dbReference type="ARBA" id="ARBA00023136"/>
    </source>
</evidence>
<dbReference type="GO" id="GO:0006635">
    <property type="term" value="P:fatty acid beta-oxidation"/>
    <property type="evidence" value="ECO:0007669"/>
    <property type="project" value="TreeGrafter"/>
</dbReference>
<evidence type="ECO:0000256" key="2">
    <source>
        <dbReference type="ARBA" id="ARBA00022448"/>
    </source>
</evidence>
<accession>A0AAN8PVM1</accession>
<gene>
    <name evidence="9" type="ORF">SNE40_011105</name>
</gene>
<dbReference type="InterPro" id="IPR003439">
    <property type="entry name" value="ABC_transporter-like_ATP-bd"/>
</dbReference>
<dbReference type="GO" id="GO:0007031">
    <property type="term" value="P:peroxisome organization"/>
    <property type="evidence" value="ECO:0007669"/>
    <property type="project" value="TreeGrafter"/>
</dbReference>
<evidence type="ECO:0008006" key="11">
    <source>
        <dbReference type="Google" id="ProtNLM"/>
    </source>
</evidence>
<feature type="domain" description="ABC transporter" evidence="7">
    <location>
        <begin position="375"/>
        <end position="595"/>
    </location>
</feature>
<sequence length="595" mass="66888">MFPAWKSLAVILCIFLLGLSLLEQVIIYNIGLIPSKYYKVLGTKDKDGFKNQTVIAVLLILAEAFIKSSILYVGGVLYIAWRGNLSKALHSLYFKDTLYYQMNNIDKTVDNPDQRITQDVDKLCNQFSLILIPLIISPFLIGYYIYQAAKSTGYLGPVSVFVFFIVATVINKFLMSPVVRYFYYQEQKEGDFRFKHMQLRVNAESAAFYSCGTIEEKKTNEKLQSLLSVQHKLIQREYLLNFSIKAADYLGSILSYVAIAVPIFLGTYDGIKPADLSALISKNAFVTIYLISCFTTLIDLSTKLTDVAGAAHRIGQLLETLGTLQDQQNEHYGFVQTVGEDHYTEADINLVPRVIPPAEEELVEASDLQSGTAAFRVDNLTYGPPKSSVILCRNLSFQLECGVNVLVTGDSGCGKSSLLRVINRLWPSVTGHIDSFLPAEPKNILYLPQKPYFTNGSLREQIMFPLTDEHFVPGDEKMYEYLDKVGLKGVVERTGGLDAGQNWNWYNELSPGEMQRLSFVRLFYHKPAFAILDEATCQVNHNMEDILYTFCAELNITVLSVGHRSSVRKYHDLELQLDGVGGWSLTPITDNVINP</sequence>
<keyword evidence="5 6" id="KW-0472">Membrane</keyword>
<dbReference type="InterPro" id="IPR017871">
    <property type="entry name" value="ABC_transporter-like_CS"/>
</dbReference>
<keyword evidence="2" id="KW-0813">Transport</keyword>
<dbReference type="InterPro" id="IPR036640">
    <property type="entry name" value="ABC1_TM_sf"/>
</dbReference>
<dbReference type="Gene3D" id="1.20.1560.10">
    <property type="entry name" value="ABC transporter type 1, transmembrane domain"/>
    <property type="match status" value="1"/>
</dbReference>
<feature type="transmembrane region" description="Helical" evidence="6">
    <location>
        <begin position="54"/>
        <end position="81"/>
    </location>
</feature>
<reference evidence="9 10" key="1">
    <citation type="submission" date="2024-01" db="EMBL/GenBank/DDBJ databases">
        <title>The genome of the rayed Mediterranean limpet Patella caerulea (Linnaeus, 1758).</title>
        <authorList>
            <person name="Anh-Thu Weber A."/>
            <person name="Halstead-Nussloch G."/>
        </authorList>
    </citation>
    <scope>NUCLEOTIDE SEQUENCE [LARGE SCALE GENOMIC DNA]</scope>
    <source>
        <strain evidence="9">AATW-2023a</strain>
        <tissue evidence="9">Whole specimen</tissue>
    </source>
</reference>
<comment type="similarity">
    <text evidence="1">Belongs to the ABC transporter superfamily. ABCD family. Peroxisomal fatty acyl CoA transporter (TC 3.A.1.203) subfamily.</text>
</comment>
<feature type="transmembrane region" description="Helical" evidence="6">
    <location>
        <begin position="127"/>
        <end position="146"/>
    </location>
</feature>
<feature type="transmembrane region" description="Helical" evidence="6">
    <location>
        <begin position="158"/>
        <end position="183"/>
    </location>
</feature>
<dbReference type="AlphaFoldDB" id="A0AAN8PVM1"/>
<dbReference type="SUPFAM" id="SSF52540">
    <property type="entry name" value="P-loop containing nucleoside triphosphate hydrolases"/>
    <property type="match status" value="1"/>
</dbReference>
<evidence type="ECO:0000313" key="9">
    <source>
        <dbReference type="EMBL" id="KAK6183674.1"/>
    </source>
</evidence>
<keyword evidence="3 6" id="KW-0812">Transmembrane</keyword>
<proteinExistence type="inferred from homology"/>
<dbReference type="PANTHER" id="PTHR11384">
    <property type="entry name" value="ATP-BINDING CASSETTE, SUB-FAMILY D MEMBER"/>
    <property type="match status" value="1"/>
</dbReference>
<dbReference type="PANTHER" id="PTHR11384:SF59">
    <property type="entry name" value="LYSOSOMAL COBALAMIN TRANSPORTER ABCD4"/>
    <property type="match status" value="1"/>
</dbReference>
<dbReference type="Pfam" id="PF06472">
    <property type="entry name" value="ABC_membrane_2"/>
    <property type="match status" value="1"/>
</dbReference>
<dbReference type="GO" id="GO:0005778">
    <property type="term" value="C:peroxisomal membrane"/>
    <property type="evidence" value="ECO:0007669"/>
    <property type="project" value="TreeGrafter"/>
</dbReference>
<keyword evidence="4 6" id="KW-1133">Transmembrane helix</keyword>
<feature type="domain" description="ABC transmembrane type-1" evidence="8">
    <location>
        <begin position="10"/>
        <end position="281"/>
    </location>
</feature>
<dbReference type="InterPro" id="IPR050835">
    <property type="entry name" value="ABC_transporter_sub-D"/>
</dbReference>
<dbReference type="EMBL" id="JAZGQO010000007">
    <property type="protein sequence ID" value="KAK6183674.1"/>
    <property type="molecule type" value="Genomic_DNA"/>
</dbReference>
<evidence type="ECO:0000259" key="7">
    <source>
        <dbReference type="PROSITE" id="PS50893"/>
    </source>
</evidence>
<dbReference type="PROSITE" id="PS50929">
    <property type="entry name" value="ABC_TM1F"/>
    <property type="match status" value="1"/>
</dbReference>
<dbReference type="PROSITE" id="PS00211">
    <property type="entry name" value="ABC_TRANSPORTER_1"/>
    <property type="match status" value="1"/>
</dbReference>
<dbReference type="PROSITE" id="PS50893">
    <property type="entry name" value="ABC_TRANSPORTER_2"/>
    <property type="match status" value="1"/>
</dbReference>
<evidence type="ECO:0000259" key="8">
    <source>
        <dbReference type="PROSITE" id="PS50929"/>
    </source>
</evidence>
<feature type="transmembrane region" description="Helical" evidence="6">
    <location>
        <begin position="246"/>
        <end position="268"/>
    </location>
</feature>
<dbReference type="Gene3D" id="3.40.50.300">
    <property type="entry name" value="P-loop containing nucleotide triphosphate hydrolases"/>
    <property type="match status" value="1"/>
</dbReference>